<dbReference type="InterPro" id="IPR036390">
    <property type="entry name" value="WH_DNA-bd_sf"/>
</dbReference>
<evidence type="ECO:0000256" key="5">
    <source>
        <dbReference type="SAM" id="MobiDB-lite"/>
    </source>
</evidence>
<dbReference type="Proteomes" id="UP001320831">
    <property type="component" value="Unassembled WGS sequence"/>
</dbReference>
<dbReference type="InterPro" id="IPR058163">
    <property type="entry name" value="LysR-type_TF_proteobact-type"/>
</dbReference>
<evidence type="ECO:0000256" key="1">
    <source>
        <dbReference type="ARBA" id="ARBA00009437"/>
    </source>
</evidence>
<feature type="domain" description="HTH lysR-type" evidence="6">
    <location>
        <begin position="6"/>
        <end position="63"/>
    </location>
</feature>
<evidence type="ECO:0000256" key="3">
    <source>
        <dbReference type="ARBA" id="ARBA00023125"/>
    </source>
</evidence>
<dbReference type="CDD" id="cd08432">
    <property type="entry name" value="PBP2_GcdR_TrpI_HvrB_AmpR_like"/>
    <property type="match status" value="1"/>
</dbReference>
<reference evidence="7 8" key="1">
    <citation type="submission" date="2022-09" db="EMBL/GenBank/DDBJ databases">
        <title>Chelativorans salina sp. nov., a novel slightly halophilic bacterium isolated from a saline lake sediment enrichment.</title>
        <authorList>
            <person name="Gao L."/>
            <person name="Fang B.-Z."/>
            <person name="Li W.-J."/>
        </authorList>
    </citation>
    <scope>NUCLEOTIDE SEQUENCE [LARGE SCALE GENOMIC DNA]</scope>
    <source>
        <strain evidence="7 8">EGI FJ00035</strain>
    </source>
</reference>
<dbReference type="PANTHER" id="PTHR30537">
    <property type="entry name" value="HTH-TYPE TRANSCRIPTIONAL REGULATOR"/>
    <property type="match status" value="1"/>
</dbReference>
<evidence type="ECO:0000256" key="2">
    <source>
        <dbReference type="ARBA" id="ARBA00023015"/>
    </source>
</evidence>
<gene>
    <name evidence="7" type="primary">gcvA</name>
    <name evidence="7" type="ORF">N5A92_04310</name>
</gene>
<evidence type="ECO:0000313" key="8">
    <source>
        <dbReference type="Proteomes" id="UP001320831"/>
    </source>
</evidence>
<dbReference type="Pfam" id="PF03466">
    <property type="entry name" value="LysR_substrate"/>
    <property type="match status" value="1"/>
</dbReference>
<dbReference type="NCBIfam" id="NF008352">
    <property type="entry name" value="PRK11139.1"/>
    <property type="match status" value="1"/>
</dbReference>
<dbReference type="InterPro" id="IPR005119">
    <property type="entry name" value="LysR_subst-bd"/>
</dbReference>
<protein>
    <submittedName>
        <fullName evidence="7">Transcriptional regulator GcvA</fullName>
    </submittedName>
</protein>
<dbReference type="InterPro" id="IPR036388">
    <property type="entry name" value="WH-like_DNA-bd_sf"/>
</dbReference>
<dbReference type="SUPFAM" id="SSF46785">
    <property type="entry name" value="Winged helix' DNA-binding domain"/>
    <property type="match status" value="1"/>
</dbReference>
<evidence type="ECO:0000313" key="7">
    <source>
        <dbReference type="EMBL" id="MCT7374255.1"/>
    </source>
</evidence>
<keyword evidence="8" id="KW-1185">Reference proteome</keyword>
<feature type="region of interest" description="Disordered" evidence="5">
    <location>
        <begin position="298"/>
        <end position="337"/>
    </location>
</feature>
<dbReference type="PRINTS" id="PR00039">
    <property type="entry name" value="HTHLYSR"/>
</dbReference>
<dbReference type="PROSITE" id="PS50931">
    <property type="entry name" value="HTH_LYSR"/>
    <property type="match status" value="1"/>
</dbReference>
<evidence type="ECO:0000256" key="4">
    <source>
        <dbReference type="ARBA" id="ARBA00023163"/>
    </source>
</evidence>
<proteinExistence type="inferred from homology"/>
<evidence type="ECO:0000259" key="6">
    <source>
        <dbReference type="PROSITE" id="PS50931"/>
    </source>
</evidence>
<sequence>MTRRLPPLNPLRAFEAAARHGSLTKAAGELHVTHGAVSHQIRALEVSLDVKLFERAGQRLKLTAHGAELLPAVSSAFEEIAAATARMTRPTTAGTLSLTCVPALLSFWLIPRIGSFIARYPDIRLTLDASNDPANIFSPDVDVAIVYGNGSWTDCWVKLWTSLDLFPVVSPTLINNRPIRTIRDMSNHVMLHADDGREWHTWLAAADALDLKPSQQLFLSDARLGIEAAVHGHGVALGDTMTAANLLAKGQLVAPFNLAVPAVDAFYVACRKDLRAAPIVNVFIDWLFDALQEDNARAEPQASARRTIRPVAGKPAGSARIPQPAPQRPAKLKSVRK</sequence>
<dbReference type="Gene3D" id="1.10.10.10">
    <property type="entry name" value="Winged helix-like DNA-binding domain superfamily/Winged helix DNA-binding domain"/>
    <property type="match status" value="1"/>
</dbReference>
<dbReference type="InterPro" id="IPR000847">
    <property type="entry name" value="LysR_HTH_N"/>
</dbReference>
<dbReference type="RefSeq" id="WP_260900629.1">
    <property type="nucleotide sequence ID" value="NZ_JAOCZP010000001.1"/>
</dbReference>
<name>A0ABT2LI58_9HYPH</name>
<dbReference type="SUPFAM" id="SSF53850">
    <property type="entry name" value="Periplasmic binding protein-like II"/>
    <property type="match status" value="1"/>
</dbReference>
<comment type="similarity">
    <text evidence="1">Belongs to the LysR transcriptional regulatory family.</text>
</comment>
<dbReference type="Pfam" id="PF00126">
    <property type="entry name" value="HTH_1"/>
    <property type="match status" value="1"/>
</dbReference>
<keyword evidence="4" id="KW-0804">Transcription</keyword>
<comment type="caution">
    <text evidence="7">The sequence shown here is derived from an EMBL/GenBank/DDBJ whole genome shotgun (WGS) entry which is preliminary data.</text>
</comment>
<dbReference type="EMBL" id="JAOCZP010000001">
    <property type="protein sequence ID" value="MCT7374255.1"/>
    <property type="molecule type" value="Genomic_DNA"/>
</dbReference>
<dbReference type="Gene3D" id="3.40.190.10">
    <property type="entry name" value="Periplasmic binding protein-like II"/>
    <property type="match status" value="2"/>
</dbReference>
<keyword evidence="2" id="KW-0805">Transcription regulation</keyword>
<organism evidence="7 8">
    <name type="scientific">Chelativorans salis</name>
    <dbReference type="NCBI Taxonomy" id="2978478"/>
    <lineage>
        <taxon>Bacteria</taxon>
        <taxon>Pseudomonadati</taxon>
        <taxon>Pseudomonadota</taxon>
        <taxon>Alphaproteobacteria</taxon>
        <taxon>Hyphomicrobiales</taxon>
        <taxon>Phyllobacteriaceae</taxon>
        <taxon>Chelativorans</taxon>
    </lineage>
</organism>
<keyword evidence="3" id="KW-0238">DNA-binding</keyword>
<dbReference type="PANTHER" id="PTHR30537:SF74">
    <property type="entry name" value="HTH-TYPE TRANSCRIPTIONAL REGULATOR TRPI"/>
    <property type="match status" value="1"/>
</dbReference>
<accession>A0ABT2LI58</accession>